<accession>A0AAU9KKF4</accession>
<evidence type="ECO:0000313" key="2">
    <source>
        <dbReference type="Proteomes" id="UP001162131"/>
    </source>
</evidence>
<dbReference type="EMBL" id="CAJZBQ010000058">
    <property type="protein sequence ID" value="CAG9334544.1"/>
    <property type="molecule type" value="Genomic_DNA"/>
</dbReference>
<reference evidence="1" key="1">
    <citation type="submission" date="2021-09" db="EMBL/GenBank/DDBJ databases">
        <authorList>
            <consortium name="AG Swart"/>
            <person name="Singh M."/>
            <person name="Singh A."/>
            <person name="Seah K."/>
            <person name="Emmerich C."/>
        </authorList>
    </citation>
    <scope>NUCLEOTIDE SEQUENCE</scope>
    <source>
        <strain evidence="1">ATCC30299</strain>
    </source>
</reference>
<gene>
    <name evidence="1" type="ORF">BSTOLATCC_MIC61156</name>
</gene>
<protein>
    <submittedName>
        <fullName evidence="1">Uncharacterized protein</fullName>
    </submittedName>
</protein>
<dbReference type="Proteomes" id="UP001162131">
    <property type="component" value="Unassembled WGS sequence"/>
</dbReference>
<sequence length="403" mass="47854">MEKRISLSLNFFPTEFEDVFYMSRKVPNLKALPKYLYLAWFEYLIFYFPERVENTINILNSHQYSWINLIQNILLTRDCNKLDNLSARQDFFDSLRSYYFLKNKTTSDLLLSLSKLFKLKIIKIRQNQNLIISIYGNPSWSSLFLFVDRNTNYSILYPFYDKIDFLNNWIDRFPSNYPGMIECVCLKNHNLCKCSQLIRSLSSSSAVKKNSEESKQEFSILPAEKQFQEKSPRKYEDQKDLPDNQYAMHDRKTKILNLSRNPSKMYENRVEMNQMLAKNKSPERQQGSINELTKKECGHEKPLFKNFCGCLLCRSCSHNYIIERTCKICNDSYLLKDRNERADRFLELNNIKKLECEICTKPKNPSLLIFLLPEMCKVCRSIPCINKHIGKCNSCKKYYVEPW</sequence>
<name>A0AAU9KKF4_9CILI</name>
<comment type="caution">
    <text evidence="1">The sequence shown here is derived from an EMBL/GenBank/DDBJ whole genome shotgun (WGS) entry which is preliminary data.</text>
</comment>
<keyword evidence="2" id="KW-1185">Reference proteome</keyword>
<proteinExistence type="predicted"/>
<evidence type="ECO:0000313" key="1">
    <source>
        <dbReference type="EMBL" id="CAG9334544.1"/>
    </source>
</evidence>
<dbReference type="AlphaFoldDB" id="A0AAU9KKF4"/>
<organism evidence="1 2">
    <name type="scientific">Blepharisma stoltei</name>
    <dbReference type="NCBI Taxonomy" id="1481888"/>
    <lineage>
        <taxon>Eukaryota</taxon>
        <taxon>Sar</taxon>
        <taxon>Alveolata</taxon>
        <taxon>Ciliophora</taxon>
        <taxon>Postciliodesmatophora</taxon>
        <taxon>Heterotrichea</taxon>
        <taxon>Heterotrichida</taxon>
        <taxon>Blepharismidae</taxon>
        <taxon>Blepharisma</taxon>
    </lineage>
</organism>